<dbReference type="InterPro" id="IPR005941">
    <property type="entry name" value="DapE_proteobac"/>
</dbReference>
<dbReference type="SUPFAM" id="SSF53187">
    <property type="entry name" value="Zn-dependent exopeptidases"/>
    <property type="match status" value="1"/>
</dbReference>
<dbReference type="Gene3D" id="3.40.630.10">
    <property type="entry name" value="Zn peptidases"/>
    <property type="match status" value="2"/>
</dbReference>
<dbReference type="NCBIfam" id="NF009557">
    <property type="entry name" value="PRK13009.1"/>
    <property type="match status" value="1"/>
</dbReference>
<evidence type="ECO:0000256" key="8">
    <source>
        <dbReference type="ARBA" id="ARBA00022801"/>
    </source>
</evidence>
<dbReference type="GO" id="GO:0009089">
    <property type="term" value="P:lysine biosynthetic process via diaminopimelate"/>
    <property type="evidence" value="ECO:0007669"/>
    <property type="project" value="UniProtKB-UniRule"/>
</dbReference>
<dbReference type="Proteomes" id="UP000292781">
    <property type="component" value="Unassembled WGS sequence"/>
</dbReference>
<dbReference type="HAMAP" id="MF_01690">
    <property type="entry name" value="DapE"/>
    <property type="match status" value="1"/>
</dbReference>
<dbReference type="Pfam" id="PF07687">
    <property type="entry name" value="M20_dimer"/>
    <property type="match status" value="1"/>
</dbReference>
<comment type="similarity">
    <text evidence="2 15">Belongs to the peptidase M20A family. DapE subfamily.</text>
</comment>
<feature type="binding site" evidence="15">
    <location>
        <position position="145"/>
    </location>
    <ligand>
        <name>Zn(2+)</name>
        <dbReference type="ChEBI" id="CHEBI:29105"/>
        <label>2</label>
    </ligand>
</feature>
<dbReference type="Pfam" id="PF01546">
    <property type="entry name" value="Peptidase_M20"/>
    <property type="match status" value="1"/>
</dbReference>
<proteinExistence type="inferred from homology"/>
<dbReference type="CDD" id="cd03891">
    <property type="entry name" value="M20_DapE_proteobac"/>
    <property type="match status" value="1"/>
</dbReference>
<evidence type="ECO:0000256" key="3">
    <source>
        <dbReference type="ARBA" id="ARBA00011738"/>
    </source>
</evidence>
<dbReference type="AlphaFoldDB" id="A0A4V2KTY9"/>
<feature type="binding site" evidence="15">
    <location>
        <position position="110"/>
    </location>
    <ligand>
        <name>Zn(2+)</name>
        <dbReference type="ChEBI" id="CHEBI:29105"/>
        <label>1</label>
    </ligand>
</feature>
<evidence type="ECO:0000313" key="17">
    <source>
        <dbReference type="EMBL" id="TBW39275.1"/>
    </source>
</evidence>
<evidence type="ECO:0000259" key="16">
    <source>
        <dbReference type="Pfam" id="PF07687"/>
    </source>
</evidence>
<keyword evidence="7 15" id="KW-0479">Metal-binding</keyword>
<evidence type="ECO:0000256" key="2">
    <source>
        <dbReference type="ARBA" id="ARBA00006746"/>
    </source>
</evidence>
<keyword evidence="9 15" id="KW-0862">Zinc</keyword>
<organism evidence="17 18">
    <name type="scientific">Siculibacillus lacustris</name>
    <dbReference type="NCBI Taxonomy" id="1549641"/>
    <lineage>
        <taxon>Bacteria</taxon>
        <taxon>Pseudomonadati</taxon>
        <taxon>Pseudomonadota</taxon>
        <taxon>Alphaproteobacteria</taxon>
        <taxon>Hyphomicrobiales</taxon>
        <taxon>Ancalomicrobiaceae</taxon>
        <taxon>Siculibacillus</taxon>
    </lineage>
</organism>
<comment type="cofactor">
    <cofactor evidence="15">
        <name>Zn(2+)</name>
        <dbReference type="ChEBI" id="CHEBI:29105"/>
    </cofactor>
    <cofactor evidence="15">
        <name>Co(2+)</name>
        <dbReference type="ChEBI" id="CHEBI:48828"/>
    </cofactor>
    <text evidence="15">Binds 2 Zn(2+) or Co(2+) ions per subunit.</text>
</comment>
<dbReference type="InterPro" id="IPR002933">
    <property type="entry name" value="Peptidase_M20"/>
</dbReference>
<name>A0A4V2KTY9_9HYPH</name>
<comment type="subunit">
    <text evidence="3 15">Homodimer.</text>
</comment>
<evidence type="ECO:0000256" key="12">
    <source>
        <dbReference type="ARBA" id="ARBA00023285"/>
    </source>
</evidence>
<keyword evidence="11 15" id="KW-0457">Lysine biosynthesis</keyword>
<gene>
    <name evidence="15" type="primary">dapE</name>
    <name evidence="17" type="ORF">EYW49_07235</name>
</gene>
<keyword evidence="18" id="KW-1185">Reference proteome</keyword>
<comment type="function">
    <text evidence="15">Catalyzes the hydrolysis of N-succinyl-L,L-diaminopimelic acid (SDAP), forming succinate and LL-2,6-diaminopimelate (DAP), an intermediate involved in the bacterial biosynthesis of lysine and meso-diaminopimelic acid, an essential component of bacterial cell walls.</text>
</comment>
<dbReference type="GO" id="GO:0008777">
    <property type="term" value="F:acetylornithine deacetylase activity"/>
    <property type="evidence" value="ECO:0007669"/>
    <property type="project" value="TreeGrafter"/>
</dbReference>
<evidence type="ECO:0000256" key="5">
    <source>
        <dbReference type="ARBA" id="ARBA00022391"/>
    </source>
</evidence>
<dbReference type="GO" id="GO:0019877">
    <property type="term" value="P:diaminopimelate biosynthetic process"/>
    <property type="evidence" value="ECO:0007669"/>
    <property type="project" value="UniProtKB-UniRule"/>
</dbReference>
<evidence type="ECO:0000256" key="14">
    <source>
        <dbReference type="ARBA" id="ARBA00051301"/>
    </source>
</evidence>
<protein>
    <recommendedName>
        <fullName evidence="5 15">Succinyl-diaminopimelate desuccinylase</fullName>
        <shortName evidence="15">SDAP desuccinylase</shortName>
        <ecNumber evidence="4 15">3.5.1.18</ecNumber>
    </recommendedName>
    <alternativeName>
        <fullName evidence="13 15">N-succinyl-LL-2,6-diaminoheptanedioate amidohydrolase</fullName>
    </alternativeName>
</protein>
<dbReference type="InterPro" id="IPR001261">
    <property type="entry name" value="ArgE/DapE_CS"/>
</dbReference>
<dbReference type="UniPathway" id="UPA00034">
    <property type="reaction ID" value="UER00021"/>
</dbReference>
<dbReference type="RefSeq" id="WP_131307686.1">
    <property type="nucleotide sequence ID" value="NZ_SJFN01000008.1"/>
</dbReference>
<dbReference type="GO" id="GO:0009014">
    <property type="term" value="F:succinyl-diaminopimelate desuccinylase activity"/>
    <property type="evidence" value="ECO:0007669"/>
    <property type="project" value="UniProtKB-UniRule"/>
</dbReference>
<keyword evidence="6 15" id="KW-0028">Amino-acid biosynthesis</keyword>
<feature type="binding site" evidence="15">
    <location>
        <position position="362"/>
    </location>
    <ligand>
        <name>Zn(2+)</name>
        <dbReference type="ChEBI" id="CHEBI:29105"/>
        <label>2</label>
    </ligand>
</feature>
<feature type="active site" description="Proton acceptor" evidence="15">
    <location>
        <position position="144"/>
    </location>
</feature>
<dbReference type="NCBIfam" id="TIGR01246">
    <property type="entry name" value="dapE_proteo"/>
    <property type="match status" value="1"/>
</dbReference>
<dbReference type="SUPFAM" id="SSF55031">
    <property type="entry name" value="Bacterial exopeptidase dimerisation domain"/>
    <property type="match status" value="1"/>
</dbReference>
<reference evidence="17 18" key="1">
    <citation type="submission" date="2019-02" db="EMBL/GenBank/DDBJ databases">
        <title>Siculibacillus lacustris gen. nov., sp. nov., a new rosette-forming bacterium isolated from a freshwater crater lake (Lake St. Ana, Romania).</title>
        <authorList>
            <person name="Felfoldi T."/>
            <person name="Marton Z."/>
            <person name="Szabo A."/>
            <person name="Mentes A."/>
            <person name="Boka K."/>
            <person name="Marialigeti K."/>
            <person name="Mathe I."/>
            <person name="Koncz M."/>
            <person name="Schumann P."/>
            <person name="Toth E."/>
        </authorList>
    </citation>
    <scope>NUCLEOTIDE SEQUENCE [LARGE SCALE GENOMIC DNA]</scope>
    <source>
        <strain evidence="17 18">SA-279</strain>
    </source>
</reference>
<dbReference type="PANTHER" id="PTHR43808">
    <property type="entry name" value="ACETYLORNITHINE DEACETYLASE"/>
    <property type="match status" value="1"/>
</dbReference>
<keyword evidence="8 15" id="KW-0378">Hydrolase</keyword>
<evidence type="ECO:0000256" key="7">
    <source>
        <dbReference type="ARBA" id="ARBA00022723"/>
    </source>
</evidence>
<comment type="caution">
    <text evidence="17">The sequence shown here is derived from an EMBL/GenBank/DDBJ whole genome shotgun (WGS) entry which is preliminary data.</text>
</comment>
<evidence type="ECO:0000256" key="4">
    <source>
        <dbReference type="ARBA" id="ARBA00011921"/>
    </source>
</evidence>
<evidence type="ECO:0000256" key="13">
    <source>
        <dbReference type="ARBA" id="ARBA00031891"/>
    </source>
</evidence>
<dbReference type="GO" id="GO:0006526">
    <property type="term" value="P:L-arginine biosynthetic process"/>
    <property type="evidence" value="ECO:0007669"/>
    <property type="project" value="TreeGrafter"/>
</dbReference>
<keyword evidence="10 15" id="KW-0220">Diaminopimelate biosynthesis</keyword>
<evidence type="ECO:0000256" key="6">
    <source>
        <dbReference type="ARBA" id="ARBA00022605"/>
    </source>
</evidence>
<accession>A0A4V2KTY9</accession>
<dbReference type="PANTHER" id="PTHR43808:SF31">
    <property type="entry name" value="N-ACETYL-L-CITRULLINE DEACETYLASE"/>
    <property type="match status" value="1"/>
</dbReference>
<feature type="binding site" evidence="15">
    <location>
        <position position="110"/>
    </location>
    <ligand>
        <name>Zn(2+)</name>
        <dbReference type="ChEBI" id="CHEBI:29105"/>
        <label>2</label>
    </ligand>
</feature>
<dbReference type="PROSITE" id="PS00759">
    <property type="entry name" value="ARGE_DAPE_CPG2_2"/>
    <property type="match status" value="1"/>
</dbReference>
<dbReference type="OrthoDB" id="9809784at2"/>
<dbReference type="InterPro" id="IPR011650">
    <property type="entry name" value="Peptidase_M20_dimer"/>
</dbReference>
<evidence type="ECO:0000256" key="10">
    <source>
        <dbReference type="ARBA" id="ARBA00022915"/>
    </source>
</evidence>
<dbReference type="EC" id="3.5.1.18" evidence="4 15"/>
<keyword evidence="12 15" id="KW-0170">Cobalt</keyword>
<sequence length="393" mass="41891">MTMLPPLDDPVAIARALLMCPSVTPADGGALALVEAIAEALGFAGERPVFTAPDTPDVENLFARRGDSGPHLVFAGHTDVVPPGDVARWRHDPFAGAIDDGHLWGRGAVDMKGGIAAFLAAVGRLVRDGRMPEGRVSLLITGDEEGPSINGTPKLLAWALARGERFDAAVVGEPTNPEAIGDAIKVGRRGSLSGTVTVTGQQGHVAYPDLADNPIPKLVRLVAALGDEPLDTGNDRFPPSNLEFVSLDVGNPAWNVIPRDARGRFNVRFNDIWTPATLEAELRARLTRAAGNAVDWELVVERPTSDSFLTRDPGLIDVLAAAVETVTGRRPTLSTSGGTSDARYIKDHCPVVEFGLVGQTMHKIDERVAVADLELLTRVYEAFLVGWFETAAR</sequence>
<dbReference type="InterPro" id="IPR036264">
    <property type="entry name" value="Bact_exopeptidase_dim_dom"/>
</dbReference>
<feature type="binding site" evidence="15">
    <location>
        <position position="77"/>
    </location>
    <ligand>
        <name>Zn(2+)</name>
        <dbReference type="ChEBI" id="CHEBI:29105"/>
        <label>1</label>
    </ligand>
</feature>
<feature type="binding site" evidence="15">
    <location>
        <position position="173"/>
    </location>
    <ligand>
        <name>Zn(2+)</name>
        <dbReference type="ChEBI" id="CHEBI:29105"/>
        <label>1</label>
    </ligand>
</feature>
<evidence type="ECO:0000256" key="1">
    <source>
        <dbReference type="ARBA" id="ARBA00005130"/>
    </source>
</evidence>
<feature type="active site" evidence="15">
    <location>
        <position position="79"/>
    </location>
</feature>
<comment type="pathway">
    <text evidence="1 15">Amino-acid biosynthesis; L-lysine biosynthesis via DAP pathway; LL-2,6-diaminopimelate from (S)-tetrahydrodipicolinate (succinylase route): step 3/3.</text>
</comment>
<dbReference type="GO" id="GO:0008270">
    <property type="term" value="F:zinc ion binding"/>
    <property type="evidence" value="ECO:0007669"/>
    <property type="project" value="UniProtKB-UniRule"/>
</dbReference>
<dbReference type="EMBL" id="SJFN01000008">
    <property type="protein sequence ID" value="TBW39275.1"/>
    <property type="molecule type" value="Genomic_DNA"/>
</dbReference>
<comment type="catalytic activity">
    <reaction evidence="14 15">
        <text>N-succinyl-(2S,6S)-2,6-diaminopimelate + H2O = (2S,6S)-2,6-diaminopimelate + succinate</text>
        <dbReference type="Rhea" id="RHEA:22608"/>
        <dbReference type="ChEBI" id="CHEBI:15377"/>
        <dbReference type="ChEBI" id="CHEBI:30031"/>
        <dbReference type="ChEBI" id="CHEBI:57609"/>
        <dbReference type="ChEBI" id="CHEBI:58087"/>
        <dbReference type="EC" id="3.5.1.18"/>
    </reaction>
</comment>
<evidence type="ECO:0000256" key="9">
    <source>
        <dbReference type="ARBA" id="ARBA00022833"/>
    </source>
</evidence>
<evidence type="ECO:0000256" key="11">
    <source>
        <dbReference type="ARBA" id="ARBA00023154"/>
    </source>
</evidence>
<dbReference type="InterPro" id="IPR050072">
    <property type="entry name" value="Peptidase_M20A"/>
</dbReference>
<evidence type="ECO:0000256" key="15">
    <source>
        <dbReference type="HAMAP-Rule" id="MF_01690"/>
    </source>
</evidence>
<evidence type="ECO:0000313" key="18">
    <source>
        <dbReference type="Proteomes" id="UP000292781"/>
    </source>
</evidence>
<dbReference type="GO" id="GO:0050897">
    <property type="term" value="F:cobalt ion binding"/>
    <property type="evidence" value="ECO:0007669"/>
    <property type="project" value="UniProtKB-UniRule"/>
</dbReference>
<feature type="domain" description="Peptidase M20 dimerisation" evidence="16">
    <location>
        <begin position="186"/>
        <end position="291"/>
    </location>
</feature>